<protein>
    <recommendedName>
        <fullName evidence="1">SpoVT-AbrB domain-containing protein</fullName>
    </recommendedName>
</protein>
<evidence type="ECO:0000259" key="1">
    <source>
        <dbReference type="SMART" id="SM00966"/>
    </source>
</evidence>
<comment type="caution">
    <text evidence="2">The sequence shown here is derived from an EMBL/GenBank/DDBJ whole genome shotgun (WGS) entry which is preliminary data.</text>
</comment>
<evidence type="ECO:0000313" key="2">
    <source>
        <dbReference type="EMBL" id="GAA4017708.1"/>
    </source>
</evidence>
<sequence length="62" mass="6470">MIREPAEAIVSEAGVVNIPLGVLAEAGLSPGTAVLIHSDGDGRIVVRRHEDAIRDLLENGSL</sequence>
<dbReference type="Proteomes" id="UP001500034">
    <property type="component" value="Unassembled WGS sequence"/>
</dbReference>
<name>A0ABP7SWU0_9ACTN</name>
<evidence type="ECO:0000313" key="3">
    <source>
        <dbReference type="Proteomes" id="UP001500034"/>
    </source>
</evidence>
<dbReference type="SMART" id="SM00966">
    <property type="entry name" value="SpoVT_AbrB"/>
    <property type="match status" value="1"/>
</dbReference>
<reference evidence="3" key="1">
    <citation type="journal article" date="2019" name="Int. J. Syst. Evol. Microbiol.">
        <title>The Global Catalogue of Microorganisms (GCM) 10K type strain sequencing project: providing services to taxonomists for standard genome sequencing and annotation.</title>
        <authorList>
            <consortium name="The Broad Institute Genomics Platform"/>
            <consortium name="The Broad Institute Genome Sequencing Center for Infectious Disease"/>
            <person name="Wu L."/>
            <person name="Ma J."/>
        </authorList>
    </citation>
    <scope>NUCLEOTIDE SEQUENCE [LARGE SCALE GENOMIC DNA]</scope>
    <source>
        <strain evidence="3">JCM 17027</strain>
    </source>
</reference>
<accession>A0ABP7SWU0</accession>
<proteinExistence type="predicted"/>
<dbReference type="InterPro" id="IPR037914">
    <property type="entry name" value="SpoVT-AbrB_sf"/>
</dbReference>
<dbReference type="EMBL" id="BAABCQ010000322">
    <property type="protein sequence ID" value="GAA4017708.1"/>
    <property type="molecule type" value="Genomic_DNA"/>
</dbReference>
<dbReference type="InterPro" id="IPR007159">
    <property type="entry name" value="SpoVT-AbrB_dom"/>
</dbReference>
<organism evidence="2 3">
    <name type="scientific">Streptomyces marokkonensis</name>
    <dbReference type="NCBI Taxonomy" id="324855"/>
    <lineage>
        <taxon>Bacteria</taxon>
        <taxon>Bacillati</taxon>
        <taxon>Actinomycetota</taxon>
        <taxon>Actinomycetes</taxon>
        <taxon>Kitasatosporales</taxon>
        <taxon>Streptomycetaceae</taxon>
        <taxon>Streptomyces</taxon>
    </lineage>
</organism>
<dbReference type="RefSeq" id="WP_319707865.1">
    <property type="nucleotide sequence ID" value="NZ_BAABCQ010000322.1"/>
</dbReference>
<dbReference type="SUPFAM" id="SSF89447">
    <property type="entry name" value="AbrB/MazE/MraZ-like"/>
    <property type="match status" value="1"/>
</dbReference>
<gene>
    <name evidence="2" type="ORF">GCM10022384_70220</name>
</gene>
<keyword evidence="3" id="KW-1185">Reference proteome</keyword>
<feature type="domain" description="SpoVT-AbrB" evidence="1">
    <location>
        <begin position="8"/>
        <end position="54"/>
    </location>
</feature>